<evidence type="ECO:0000313" key="2">
    <source>
        <dbReference type="Proteomes" id="UP001057402"/>
    </source>
</evidence>
<dbReference type="Proteomes" id="UP001057402">
    <property type="component" value="Chromosome 4"/>
</dbReference>
<sequence length="543" mass="60559">MSPSKEVSTLIKQGFIPDHFHHQDPSFSPSRSPLMSSPRPLPGPPPPVPASSSPTANGYGANAGAGSRPTLYEMMSHEQQHHANLHTQRARILRVLSAAPFRNSVLNNGFKNDGEDGTPGGVNGGVNLGLLDSSDVRLTVVSRDGFRVSMDVHRRVLAEKSRYFAAKLGNEMGGFSGPGAVEVEISECDDVEVYVEVVIMMYADDLRRKLIGEGVTQVLGLLKVSSAVSYDEGVAACLDYLEAVPWSNDEEEKVISQLRQLHLHDSAEEILTRVSAETSTSVRADEVFLRLLTGVLQAKDDKARREMKILISRLLKEDKTDHSNRLDVSRDTLYSLCHRCLSSLVLSLSEATGVDDGKRDRDRGSLMAEIARAADNMHWVVEILIQKNAGEDFVKLWSDQKELAILHSKIPTVYRHEISRITAQLCIAIGRGQVLVPKDTRLSLLSTWLEALYEDYSWMRRASSKTLDKKLIEDGLGQTILTLPLAQQQAIMLNWFDRFLNKGDDCPNIQRAFEIWWRRAFTRLDAGEPNDSQRQITLSRYPS</sequence>
<accession>A0ACB9R507</accession>
<comment type="caution">
    <text evidence="1">The sequence shown here is derived from an EMBL/GenBank/DDBJ whole genome shotgun (WGS) entry which is preliminary data.</text>
</comment>
<organism evidence="1 2">
    <name type="scientific">Melastoma candidum</name>
    <dbReference type="NCBI Taxonomy" id="119954"/>
    <lineage>
        <taxon>Eukaryota</taxon>
        <taxon>Viridiplantae</taxon>
        <taxon>Streptophyta</taxon>
        <taxon>Embryophyta</taxon>
        <taxon>Tracheophyta</taxon>
        <taxon>Spermatophyta</taxon>
        <taxon>Magnoliopsida</taxon>
        <taxon>eudicotyledons</taxon>
        <taxon>Gunneridae</taxon>
        <taxon>Pentapetalae</taxon>
        <taxon>rosids</taxon>
        <taxon>malvids</taxon>
        <taxon>Myrtales</taxon>
        <taxon>Melastomataceae</taxon>
        <taxon>Melastomatoideae</taxon>
        <taxon>Melastomateae</taxon>
        <taxon>Melastoma</taxon>
    </lineage>
</organism>
<gene>
    <name evidence="1" type="ORF">MLD38_011621</name>
</gene>
<name>A0ACB9R507_9MYRT</name>
<evidence type="ECO:0000313" key="1">
    <source>
        <dbReference type="EMBL" id="KAI4373502.1"/>
    </source>
</evidence>
<proteinExistence type="predicted"/>
<dbReference type="EMBL" id="CM042883">
    <property type="protein sequence ID" value="KAI4373502.1"/>
    <property type="molecule type" value="Genomic_DNA"/>
</dbReference>
<keyword evidence="2" id="KW-1185">Reference proteome</keyword>
<protein>
    <submittedName>
        <fullName evidence="1">Uncharacterized protein</fullName>
    </submittedName>
</protein>
<reference evidence="2" key="1">
    <citation type="journal article" date="2023" name="Front. Plant Sci.">
        <title>Chromosomal-level genome assembly of Melastoma candidum provides insights into trichome evolution.</title>
        <authorList>
            <person name="Zhong Y."/>
            <person name="Wu W."/>
            <person name="Sun C."/>
            <person name="Zou P."/>
            <person name="Liu Y."/>
            <person name="Dai S."/>
            <person name="Zhou R."/>
        </authorList>
    </citation>
    <scope>NUCLEOTIDE SEQUENCE [LARGE SCALE GENOMIC DNA]</scope>
</reference>